<gene>
    <name evidence="3" type="primary">oatA</name>
    <name evidence="3" type="ORF">NCTC10786_05386</name>
</gene>
<dbReference type="InterPro" id="IPR050879">
    <property type="entry name" value="Acyltransferase_3"/>
</dbReference>
<sequence length="374" mass="42733">MTQASSHALSAEDVITVSTDKTTSNKILSIQYLRGIAAMLVVLFHSTTLIGPEWKSFMVNGSVGVDVFFIMSGFIIYYITSNKSELAPKTFAIKRFLRIYPTFFIIWLLVSCIYYADAKFINVIKSLFLIHVDYNANAPAFKFNLIGPAWTLTYEIYFYVIFCFAGYVSFKYRGLLSSLILLLLPILLQLCFNGSFMFSSNAKAEFNADFLLAPVVKVMSTTMLWEFVGGIFLAFLFINYRKNIVKINKIVRACCCTILIVIFLYFTFYSGWMPQGMVGLFWPSMALVTAALMAEDMIPFEIKPLSFIGDISYSLYLVHWAIIKLTQTYFPQVWNNQYGVFSLFVFLSVSVLISFIMYKKIEKPSIKIARKLLN</sequence>
<protein>
    <submittedName>
        <fullName evidence="3">O-acetyltransferase OatA</fullName>
        <ecNumber evidence="3">2.3.1.-</ecNumber>
    </submittedName>
</protein>
<dbReference type="EC" id="2.3.1.-" evidence="3"/>
<evidence type="ECO:0000256" key="1">
    <source>
        <dbReference type="SAM" id="Phobius"/>
    </source>
</evidence>
<organism evidence="3 4">
    <name type="scientific">Citrobacter koseri</name>
    <name type="common">Citrobacter diversus</name>
    <dbReference type="NCBI Taxonomy" id="545"/>
    <lineage>
        <taxon>Bacteria</taxon>
        <taxon>Pseudomonadati</taxon>
        <taxon>Pseudomonadota</taxon>
        <taxon>Gammaproteobacteria</taxon>
        <taxon>Enterobacterales</taxon>
        <taxon>Enterobacteriaceae</taxon>
        <taxon>Citrobacter</taxon>
    </lineage>
</organism>
<dbReference type="RefSeq" id="WP_112002356.1">
    <property type="nucleotide sequence ID" value="NZ_JADVHK010000001.1"/>
</dbReference>
<feature type="transmembrane region" description="Helical" evidence="1">
    <location>
        <begin position="99"/>
        <end position="116"/>
    </location>
</feature>
<feature type="transmembrane region" description="Helical" evidence="1">
    <location>
        <begin position="57"/>
        <end position="79"/>
    </location>
</feature>
<feature type="transmembrane region" description="Helical" evidence="1">
    <location>
        <begin position="149"/>
        <end position="168"/>
    </location>
</feature>
<reference evidence="3 4" key="1">
    <citation type="submission" date="2018-06" db="EMBL/GenBank/DDBJ databases">
        <authorList>
            <consortium name="Pathogen Informatics"/>
            <person name="Doyle S."/>
        </authorList>
    </citation>
    <scope>NUCLEOTIDE SEQUENCE [LARGE SCALE GENOMIC DNA]</scope>
    <source>
        <strain evidence="3 4">NCTC10786</strain>
    </source>
</reference>
<feature type="transmembrane region" description="Helical" evidence="1">
    <location>
        <begin position="305"/>
        <end position="323"/>
    </location>
</feature>
<dbReference type="Proteomes" id="UP000251584">
    <property type="component" value="Unassembled WGS sequence"/>
</dbReference>
<keyword evidence="3" id="KW-0012">Acyltransferase</keyword>
<evidence type="ECO:0000313" key="4">
    <source>
        <dbReference type="Proteomes" id="UP000251584"/>
    </source>
</evidence>
<dbReference type="Pfam" id="PF01757">
    <property type="entry name" value="Acyl_transf_3"/>
    <property type="match status" value="1"/>
</dbReference>
<dbReference type="GO" id="GO:0016747">
    <property type="term" value="F:acyltransferase activity, transferring groups other than amino-acyl groups"/>
    <property type="evidence" value="ECO:0007669"/>
    <property type="project" value="InterPro"/>
</dbReference>
<dbReference type="GO" id="GO:0016020">
    <property type="term" value="C:membrane"/>
    <property type="evidence" value="ECO:0007669"/>
    <property type="project" value="TreeGrafter"/>
</dbReference>
<keyword evidence="1" id="KW-0472">Membrane</keyword>
<dbReference type="EMBL" id="UAVY01000009">
    <property type="protein sequence ID" value="SQB40288.1"/>
    <property type="molecule type" value="Genomic_DNA"/>
</dbReference>
<keyword evidence="3" id="KW-0808">Transferase</keyword>
<dbReference type="PANTHER" id="PTHR23028:SF131">
    <property type="entry name" value="BLR2367 PROTEIN"/>
    <property type="match status" value="1"/>
</dbReference>
<evidence type="ECO:0000259" key="2">
    <source>
        <dbReference type="Pfam" id="PF01757"/>
    </source>
</evidence>
<feature type="transmembrane region" description="Helical" evidence="1">
    <location>
        <begin position="275"/>
        <end position="293"/>
    </location>
</feature>
<keyword evidence="1" id="KW-1133">Transmembrane helix</keyword>
<feature type="transmembrane region" description="Helical" evidence="1">
    <location>
        <begin position="218"/>
        <end position="238"/>
    </location>
</feature>
<dbReference type="AlphaFoldDB" id="A0A2X2WH84"/>
<feature type="transmembrane region" description="Helical" evidence="1">
    <location>
        <begin position="32"/>
        <end position="51"/>
    </location>
</feature>
<dbReference type="PANTHER" id="PTHR23028">
    <property type="entry name" value="ACETYLTRANSFERASE"/>
    <property type="match status" value="1"/>
</dbReference>
<feature type="domain" description="Acyltransferase 3" evidence="2">
    <location>
        <begin position="28"/>
        <end position="358"/>
    </location>
</feature>
<dbReference type="GO" id="GO:0000271">
    <property type="term" value="P:polysaccharide biosynthetic process"/>
    <property type="evidence" value="ECO:0007669"/>
    <property type="project" value="TreeGrafter"/>
</dbReference>
<feature type="transmembrane region" description="Helical" evidence="1">
    <location>
        <begin position="338"/>
        <end position="358"/>
    </location>
</feature>
<name>A0A2X2WH84_CITKO</name>
<accession>A0A2X2WH84</accession>
<proteinExistence type="predicted"/>
<keyword evidence="1" id="KW-0812">Transmembrane</keyword>
<feature type="transmembrane region" description="Helical" evidence="1">
    <location>
        <begin position="250"/>
        <end position="269"/>
    </location>
</feature>
<dbReference type="InterPro" id="IPR002656">
    <property type="entry name" value="Acyl_transf_3_dom"/>
</dbReference>
<evidence type="ECO:0000313" key="3">
    <source>
        <dbReference type="EMBL" id="SQB40288.1"/>
    </source>
</evidence>
<feature type="transmembrane region" description="Helical" evidence="1">
    <location>
        <begin position="175"/>
        <end position="198"/>
    </location>
</feature>